<feature type="transmembrane region" description="Helical" evidence="1">
    <location>
        <begin position="313"/>
        <end position="334"/>
    </location>
</feature>
<evidence type="ECO:0000256" key="1">
    <source>
        <dbReference type="SAM" id="Phobius"/>
    </source>
</evidence>
<accession>A0A8B6C2H2</accession>
<organism evidence="2 3">
    <name type="scientific">Mytilus galloprovincialis</name>
    <name type="common">Mediterranean mussel</name>
    <dbReference type="NCBI Taxonomy" id="29158"/>
    <lineage>
        <taxon>Eukaryota</taxon>
        <taxon>Metazoa</taxon>
        <taxon>Spiralia</taxon>
        <taxon>Lophotrochozoa</taxon>
        <taxon>Mollusca</taxon>
        <taxon>Bivalvia</taxon>
        <taxon>Autobranchia</taxon>
        <taxon>Pteriomorphia</taxon>
        <taxon>Mytilida</taxon>
        <taxon>Mytiloidea</taxon>
        <taxon>Mytilidae</taxon>
        <taxon>Mytilinae</taxon>
        <taxon>Mytilus</taxon>
    </lineage>
</organism>
<dbReference type="EMBL" id="UYJE01001030">
    <property type="protein sequence ID" value="VDH98622.1"/>
    <property type="molecule type" value="Genomic_DNA"/>
</dbReference>
<feature type="transmembrane region" description="Helical" evidence="1">
    <location>
        <begin position="276"/>
        <end position="298"/>
    </location>
</feature>
<name>A0A8B6C2H2_MYTGA</name>
<evidence type="ECO:0000313" key="3">
    <source>
        <dbReference type="Proteomes" id="UP000596742"/>
    </source>
</evidence>
<evidence type="ECO:0000313" key="2">
    <source>
        <dbReference type="EMBL" id="VDH98622.1"/>
    </source>
</evidence>
<keyword evidence="3" id="KW-1185">Reference proteome</keyword>
<dbReference type="Proteomes" id="UP000596742">
    <property type="component" value="Unassembled WGS sequence"/>
</dbReference>
<protein>
    <submittedName>
        <fullName evidence="2">Uncharacterized protein</fullName>
    </submittedName>
</protein>
<keyword evidence="1" id="KW-0472">Membrane</keyword>
<gene>
    <name evidence="2" type="ORF">MGAL_10B049000</name>
</gene>
<dbReference type="Gene3D" id="1.20.1070.10">
    <property type="entry name" value="Rhodopsin 7-helix transmembrane proteins"/>
    <property type="match status" value="1"/>
</dbReference>
<comment type="caution">
    <text evidence="2">The sequence shown here is derived from an EMBL/GenBank/DDBJ whole genome shotgun (WGS) entry which is preliminary data.</text>
</comment>
<keyword evidence="1" id="KW-1133">Transmembrane helix</keyword>
<keyword evidence="1" id="KW-0812">Transmembrane</keyword>
<proteinExistence type="predicted"/>
<reference evidence="2" key="1">
    <citation type="submission" date="2018-11" db="EMBL/GenBank/DDBJ databases">
        <authorList>
            <person name="Alioto T."/>
            <person name="Alioto T."/>
        </authorList>
    </citation>
    <scope>NUCLEOTIDE SEQUENCE</scope>
</reference>
<sequence>MIKRNRRVGALKGKLNTSTYKPDIKGVLGSKMMTCSSVAGSSVGEPGIKEVLESKNNTCPSVAGSSVGEPGIKGVLGSKMNTCSSVHGSSVGEPCIKEFLGKKVETRTSIDEPGHNKYLESKLDTWGNVAESGNSKVFKIVLNFSILVDEPGNIAILESKPHINRVMDGKLDSISYMSVLEPGTSGGLTTKMDTSSTLNEPGTSKKIFNTNNIENLSLPKRKISKSQVNIISELESQISEKRRIIKDHDQKSKTTTKQRLIGTLTYNFLKSKNFKAYLTVLMHVGFHLLSGMPSFVFLSNGHLLSCYTSSRSIRFVCAMCRYFVSLINPVLILLRIPVFRTTLTTLCSKCIQRQPK</sequence>
<dbReference type="SUPFAM" id="SSF81321">
    <property type="entry name" value="Family A G protein-coupled receptor-like"/>
    <property type="match status" value="1"/>
</dbReference>
<dbReference type="AlphaFoldDB" id="A0A8B6C2H2"/>